<dbReference type="Gene3D" id="1.10.760.10">
    <property type="entry name" value="Cytochrome c-like domain"/>
    <property type="match status" value="1"/>
</dbReference>
<evidence type="ECO:0000256" key="1">
    <source>
        <dbReference type="ARBA" id="ARBA00022617"/>
    </source>
</evidence>
<evidence type="ECO:0000256" key="2">
    <source>
        <dbReference type="ARBA" id="ARBA00022723"/>
    </source>
</evidence>
<dbReference type="InterPro" id="IPR009056">
    <property type="entry name" value="Cyt_c-like_dom"/>
</dbReference>
<dbReference type="GO" id="GO:0020037">
    <property type="term" value="F:heme binding"/>
    <property type="evidence" value="ECO:0007669"/>
    <property type="project" value="InterPro"/>
</dbReference>
<keyword evidence="6" id="KW-1185">Reference proteome</keyword>
<keyword evidence="2" id="KW-0479">Metal-binding</keyword>
<dbReference type="InterPro" id="IPR036909">
    <property type="entry name" value="Cyt_c-like_dom_sf"/>
</dbReference>
<name>A0A419SJ68_9BACL</name>
<dbReference type="EMBL" id="MCHY01000008">
    <property type="protein sequence ID" value="RKD24071.1"/>
    <property type="molecule type" value="Genomic_DNA"/>
</dbReference>
<dbReference type="GO" id="GO:0009055">
    <property type="term" value="F:electron transfer activity"/>
    <property type="evidence" value="ECO:0007669"/>
    <property type="project" value="InterPro"/>
</dbReference>
<evidence type="ECO:0000259" key="4">
    <source>
        <dbReference type="Pfam" id="PF13442"/>
    </source>
</evidence>
<dbReference type="SUPFAM" id="SSF46626">
    <property type="entry name" value="Cytochrome c"/>
    <property type="match status" value="1"/>
</dbReference>
<feature type="domain" description="Cytochrome c" evidence="4">
    <location>
        <begin position="44"/>
        <end position="105"/>
    </location>
</feature>
<organism evidence="5 6">
    <name type="scientific">Ammoniphilus oxalaticus</name>
    <dbReference type="NCBI Taxonomy" id="66863"/>
    <lineage>
        <taxon>Bacteria</taxon>
        <taxon>Bacillati</taxon>
        <taxon>Bacillota</taxon>
        <taxon>Bacilli</taxon>
        <taxon>Bacillales</taxon>
        <taxon>Paenibacillaceae</taxon>
        <taxon>Aneurinibacillus group</taxon>
        <taxon>Ammoniphilus</taxon>
    </lineage>
</organism>
<evidence type="ECO:0000313" key="5">
    <source>
        <dbReference type="EMBL" id="RKD24071.1"/>
    </source>
</evidence>
<keyword evidence="3" id="KW-0408">Iron</keyword>
<dbReference type="Proteomes" id="UP000284219">
    <property type="component" value="Unassembled WGS sequence"/>
</dbReference>
<gene>
    <name evidence="5" type="ORF">BEP19_06585</name>
</gene>
<keyword evidence="1" id="KW-0349">Heme</keyword>
<evidence type="ECO:0000256" key="3">
    <source>
        <dbReference type="ARBA" id="ARBA00023004"/>
    </source>
</evidence>
<dbReference type="AlphaFoldDB" id="A0A419SJ68"/>
<evidence type="ECO:0000313" key="6">
    <source>
        <dbReference type="Proteomes" id="UP000284219"/>
    </source>
</evidence>
<accession>A0A419SJ68</accession>
<proteinExistence type="predicted"/>
<dbReference type="RefSeq" id="WP_245983431.1">
    <property type="nucleotide sequence ID" value="NZ_MCHY01000008.1"/>
</dbReference>
<comment type="caution">
    <text evidence="5">The sequence shown here is derived from an EMBL/GenBank/DDBJ whole genome shotgun (WGS) entry which is preliminary data.</text>
</comment>
<protein>
    <recommendedName>
        <fullName evidence="4">Cytochrome c domain-containing protein</fullName>
    </recommendedName>
</protein>
<reference evidence="5 6" key="1">
    <citation type="submission" date="2016-08" db="EMBL/GenBank/DDBJ databases">
        <title>Novel Firmicute Genomes.</title>
        <authorList>
            <person name="Poppleton D.I."/>
            <person name="Gribaldo S."/>
        </authorList>
    </citation>
    <scope>NUCLEOTIDE SEQUENCE [LARGE SCALE GENOMIC DNA]</scope>
    <source>
        <strain evidence="5 6">RAOx-1</strain>
    </source>
</reference>
<sequence>MGKTSQMLLGIMAAGLAFAIILAFSGIGMPKEEEAVEKEPVTLEQVEARVQNACISCHGADLTGAGGPSLHNLGLDHDEIVDILVNGISPMMPGGLAKGMEDEVADYLLTLE</sequence>
<dbReference type="Pfam" id="PF13442">
    <property type="entry name" value="Cytochrome_CBB3"/>
    <property type="match status" value="1"/>
</dbReference>
<dbReference type="GO" id="GO:0046872">
    <property type="term" value="F:metal ion binding"/>
    <property type="evidence" value="ECO:0007669"/>
    <property type="project" value="UniProtKB-KW"/>
</dbReference>